<name>A0A5B9G0H1_BETPL</name>
<evidence type="ECO:0000256" key="1">
    <source>
        <dbReference type="SAM" id="Phobius"/>
    </source>
</evidence>
<organism evidence="2">
    <name type="scientific">Betula platyphylla</name>
    <name type="common">Asian white birch</name>
    <dbReference type="NCBI Taxonomy" id="78630"/>
    <lineage>
        <taxon>Eukaryota</taxon>
        <taxon>Viridiplantae</taxon>
        <taxon>Streptophyta</taxon>
        <taxon>Embryophyta</taxon>
        <taxon>Tracheophyta</taxon>
        <taxon>Spermatophyta</taxon>
        <taxon>Magnoliopsida</taxon>
        <taxon>eudicotyledons</taxon>
        <taxon>Gunneridae</taxon>
        <taxon>Pentapetalae</taxon>
        <taxon>rosids</taxon>
        <taxon>fabids</taxon>
        <taxon>Fagales</taxon>
        <taxon>Betulaceae</taxon>
        <taxon>Betula</taxon>
    </lineage>
</organism>
<keyword evidence="1" id="KW-1133">Transmembrane helix</keyword>
<keyword evidence="1" id="KW-0472">Membrane</keyword>
<keyword evidence="1" id="KW-0812">Transmembrane</keyword>
<proteinExistence type="evidence at transcript level"/>
<sequence length="482" mass="54650">MAAAEARVVWQRTANRCFVQEDAKRAPKLACCQSSSSASEQVDAGPNNTAEWPDRPALGFMPNRNPSFSNLSPDTRWWLQLQPSYGYQKAATYEQLDALVAEVETLRAGTVNSTRSMFDEVNPQKGDIIHVDEHKNSKSSLDMQYGLSTVCMNTAPEVRKQEVKGLCSKNPDEYLELMDMRGNYEFVDMDRVGCPVSKQANEFCLDPDSPWIGSGKTEPWWRTTDKDELASLVMKNSLNHIENCDLPPPQKMYVRRHPYAQSGCFDHDEALASSFDWKAQTSGISSRTHVQVYSDSLKTHGNKSASSEERCSQCGSYKSFSSYSTKHKDIREMPQVSEGDAVKAQLLEALCHSQTRAREAEKAAKQAYAEKEHILKLFFRQASQLFAYKQWFQLLQLETLYVQLKNKDQSISTRFPVVVPWMSYKGRKQRKSWQKATKGRRVKRGRLRHDLKKYAVALALGLSLVGAGLLLGWTVGWMLPPF</sequence>
<evidence type="ECO:0000313" key="2">
    <source>
        <dbReference type="EMBL" id="QEE59995.1"/>
    </source>
</evidence>
<feature type="transmembrane region" description="Helical" evidence="1">
    <location>
        <begin position="454"/>
        <end position="479"/>
    </location>
</feature>
<reference evidence="2" key="1">
    <citation type="submission" date="2019-01" db="EMBL/GenBank/DDBJ databases">
        <authorList>
            <person name="Zhao H."/>
        </authorList>
    </citation>
    <scope>NUCLEOTIDE SEQUENCE</scope>
</reference>
<dbReference type="AlphaFoldDB" id="A0A5B9G0H1"/>
<dbReference type="PANTHER" id="PTHR33868">
    <property type="entry name" value="EXPRESSED PROTEIN"/>
    <property type="match status" value="1"/>
</dbReference>
<protein>
    <submittedName>
        <fullName evidence="2">Uncharacterized protein</fullName>
    </submittedName>
</protein>
<accession>A0A5B9G0H1</accession>
<dbReference type="EMBL" id="MK451912">
    <property type="protein sequence ID" value="QEE59995.1"/>
    <property type="molecule type" value="mRNA"/>
</dbReference>
<dbReference type="PANTHER" id="PTHR33868:SF2">
    <property type="entry name" value="EXPRESSED PROTEIN"/>
    <property type="match status" value="1"/>
</dbReference>